<evidence type="ECO:0000313" key="1">
    <source>
        <dbReference type="EMBL" id="LAA95919.1"/>
    </source>
</evidence>
<sequence>MFPGSVQVAVGHLGSFPWHGARLFGGPPLFVHVYSSRQTGKSCYQPIERCRLSKPRKKAFSAMAPGLCIISPKVRLAQLYKSFTRLRTCGNVPSMGIEVLIGTFEIIEFMVNYSESLV</sequence>
<dbReference type="AlphaFoldDB" id="A0A2D4JHG2"/>
<organism evidence="1">
    <name type="scientific">Micrurus lemniscatus lemniscatus</name>
    <dbReference type="NCBI Taxonomy" id="129467"/>
    <lineage>
        <taxon>Eukaryota</taxon>
        <taxon>Metazoa</taxon>
        <taxon>Chordata</taxon>
        <taxon>Craniata</taxon>
        <taxon>Vertebrata</taxon>
        <taxon>Euteleostomi</taxon>
        <taxon>Lepidosauria</taxon>
        <taxon>Squamata</taxon>
        <taxon>Bifurcata</taxon>
        <taxon>Unidentata</taxon>
        <taxon>Episquamata</taxon>
        <taxon>Toxicofera</taxon>
        <taxon>Serpentes</taxon>
        <taxon>Colubroidea</taxon>
        <taxon>Elapidae</taxon>
        <taxon>Elapinae</taxon>
        <taxon>Micrurus</taxon>
    </lineage>
</organism>
<accession>A0A2D4JHG2</accession>
<protein>
    <submittedName>
        <fullName evidence="1">Uncharacterized protein</fullName>
    </submittedName>
</protein>
<reference evidence="1" key="2">
    <citation type="submission" date="2017-11" db="EMBL/GenBank/DDBJ databases">
        <title>Coralsnake Venomics: Analyses of Venom Gland Transcriptomes and Proteomes of Six Brazilian Taxa.</title>
        <authorList>
            <person name="Aird S.D."/>
            <person name="Jorge da Silva N."/>
            <person name="Qiu L."/>
            <person name="Villar-Briones A."/>
            <person name="Aparecida-Saddi V."/>
            <person name="Campos-Telles M.P."/>
            <person name="Grau M."/>
            <person name="Mikheyev A.S."/>
        </authorList>
    </citation>
    <scope>NUCLEOTIDE SEQUENCE</scope>
    <source>
        <tissue evidence="1">Venom_gland</tissue>
    </source>
</reference>
<name>A0A2D4JHG2_MICLE</name>
<reference evidence="1" key="1">
    <citation type="submission" date="2017-07" db="EMBL/GenBank/DDBJ databases">
        <authorList>
            <person name="Mikheyev A."/>
            <person name="Grau M."/>
        </authorList>
    </citation>
    <scope>NUCLEOTIDE SEQUENCE</scope>
    <source>
        <tissue evidence="1">Venom_gland</tissue>
    </source>
</reference>
<dbReference type="EMBL" id="IACK01200704">
    <property type="protein sequence ID" value="LAA95919.1"/>
    <property type="molecule type" value="Transcribed_RNA"/>
</dbReference>
<proteinExistence type="predicted"/>